<organism evidence="2 3">
    <name type="scientific">Lunatimonas lonarensis</name>
    <dbReference type="NCBI Taxonomy" id="1232681"/>
    <lineage>
        <taxon>Bacteria</taxon>
        <taxon>Pseudomonadati</taxon>
        <taxon>Bacteroidota</taxon>
        <taxon>Cytophagia</taxon>
        <taxon>Cytophagales</taxon>
        <taxon>Cyclobacteriaceae</taxon>
    </lineage>
</organism>
<dbReference type="Proteomes" id="UP000013909">
    <property type="component" value="Unassembled WGS sequence"/>
</dbReference>
<reference evidence="2 3" key="1">
    <citation type="submission" date="2013-02" db="EMBL/GenBank/DDBJ databases">
        <title>A novel strain isolated from Lonar lake, Maharashtra, India.</title>
        <authorList>
            <person name="Singh A."/>
        </authorList>
    </citation>
    <scope>NUCLEOTIDE SEQUENCE [LARGE SCALE GENOMIC DNA]</scope>
    <source>
        <strain evidence="2 3">AK24</strain>
    </source>
</reference>
<dbReference type="EMBL" id="AQHR01000088">
    <property type="protein sequence ID" value="EON76040.1"/>
    <property type="molecule type" value="Genomic_DNA"/>
</dbReference>
<gene>
    <name evidence="2" type="ORF">ADIS_3168</name>
</gene>
<feature type="transmembrane region" description="Helical" evidence="1">
    <location>
        <begin position="42"/>
        <end position="62"/>
    </location>
</feature>
<evidence type="ECO:0000256" key="1">
    <source>
        <dbReference type="SAM" id="Phobius"/>
    </source>
</evidence>
<keyword evidence="3" id="KW-1185">Reference proteome</keyword>
<proteinExistence type="predicted"/>
<name>R7ZPM1_9BACT</name>
<keyword evidence="1" id="KW-0812">Transmembrane</keyword>
<feature type="transmembrane region" description="Helical" evidence="1">
    <location>
        <begin position="68"/>
        <end position="89"/>
    </location>
</feature>
<dbReference type="STRING" id="1232681.ADIS_3168"/>
<feature type="transmembrane region" description="Helical" evidence="1">
    <location>
        <begin position="163"/>
        <end position="183"/>
    </location>
</feature>
<evidence type="ECO:0000313" key="2">
    <source>
        <dbReference type="EMBL" id="EON76040.1"/>
    </source>
</evidence>
<dbReference type="AlphaFoldDB" id="R7ZPM1"/>
<sequence length="193" mass="22298">MGSVPESKENAFFAPLKLFFSEEAVLWGVEQTLFPMKLRGDLIYRATALVIAIVFLILPFDIINGGDWYGFFPSAMLAILLFHIPYFYYGVTHLTRRDSWPLIPLAGISTYYFFLNGMWVGFFYLSAVCFIVFWVRYTISGSLQFDYGEGHSPFTLYNAVRSVSLDVTVFGLAIFNFFLMWYLREPPLFNVIK</sequence>
<accession>R7ZPM1</accession>
<protein>
    <submittedName>
        <fullName evidence="2">Uncharacterized protein</fullName>
    </submittedName>
</protein>
<keyword evidence="1" id="KW-0472">Membrane</keyword>
<comment type="caution">
    <text evidence="2">The sequence shown here is derived from an EMBL/GenBank/DDBJ whole genome shotgun (WGS) entry which is preliminary data.</text>
</comment>
<evidence type="ECO:0000313" key="3">
    <source>
        <dbReference type="Proteomes" id="UP000013909"/>
    </source>
</evidence>
<keyword evidence="1" id="KW-1133">Transmembrane helix</keyword>
<feature type="transmembrane region" description="Helical" evidence="1">
    <location>
        <begin position="110"/>
        <end position="135"/>
    </location>
</feature>